<dbReference type="Gene3D" id="3.80.10.10">
    <property type="entry name" value="Ribonuclease Inhibitor"/>
    <property type="match status" value="1"/>
</dbReference>
<keyword evidence="3" id="KW-1185">Reference proteome</keyword>
<reference evidence="2" key="1">
    <citation type="submission" date="2020-11" db="EMBL/GenBank/DDBJ databases">
        <authorList>
            <consortium name="DOE Joint Genome Institute"/>
            <person name="Ahrendt S."/>
            <person name="Riley R."/>
            <person name="Andreopoulos W."/>
            <person name="Labutti K."/>
            <person name="Pangilinan J."/>
            <person name="Ruiz-Duenas F.J."/>
            <person name="Barrasa J.M."/>
            <person name="Sanchez-Garcia M."/>
            <person name="Camarero S."/>
            <person name="Miyauchi S."/>
            <person name="Serrano A."/>
            <person name="Linde D."/>
            <person name="Babiker R."/>
            <person name="Drula E."/>
            <person name="Ayuso-Fernandez I."/>
            <person name="Pacheco R."/>
            <person name="Padilla G."/>
            <person name="Ferreira P."/>
            <person name="Barriuso J."/>
            <person name="Kellner H."/>
            <person name="Castanera R."/>
            <person name="Alfaro M."/>
            <person name="Ramirez L."/>
            <person name="Pisabarro A.G."/>
            <person name="Kuo A."/>
            <person name="Tritt A."/>
            <person name="Lipzen A."/>
            <person name="He G."/>
            <person name="Yan M."/>
            <person name="Ng V."/>
            <person name="Cullen D."/>
            <person name="Martin F."/>
            <person name="Rosso M.-N."/>
            <person name="Henrissat B."/>
            <person name="Hibbett D."/>
            <person name="Martinez A.T."/>
            <person name="Grigoriev I.V."/>
        </authorList>
    </citation>
    <scope>NUCLEOTIDE SEQUENCE</scope>
    <source>
        <strain evidence="2">CIRM-BRFM 674</strain>
    </source>
</reference>
<dbReference type="SUPFAM" id="SSF52047">
    <property type="entry name" value="RNI-like"/>
    <property type="match status" value="1"/>
</dbReference>
<evidence type="ECO:0008006" key="4">
    <source>
        <dbReference type="Google" id="ProtNLM"/>
    </source>
</evidence>
<evidence type="ECO:0000313" key="2">
    <source>
        <dbReference type="EMBL" id="KAF9480816.1"/>
    </source>
</evidence>
<comment type="caution">
    <text evidence="2">The sequence shown here is derived from an EMBL/GenBank/DDBJ whole genome shotgun (WGS) entry which is preliminary data.</text>
</comment>
<protein>
    <recommendedName>
        <fullName evidence="4">F-box domain-containing protein</fullName>
    </recommendedName>
</protein>
<proteinExistence type="predicted"/>
<dbReference type="Gene3D" id="1.20.1280.50">
    <property type="match status" value="1"/>
</dbReference>
<evidence type="ECO:0000313" key="3">
    <source>
        <dbReference type="Proteomes" id="UP000807469"/>
    </source>
</evidence>
<accession>A0A9P6CUQ0</accession>
<feature type="region of interest" description="Disordered" evidence="1">
    <location>
        <begin position="568"/>
        <end position="593"/>
    </location>
</feature>
<dbReference type="EMBL" id="MU155188">
    <property type="protein sequence ID" value="KAF9480816.1"/>
    <property type="molecule type" value="Genomic_DNA"/>
</dbReference>
<gene>
    <name evidence="2" type="ORF">BDN70DRAFT_856259</name>
</gene>
<sequence length="610" mass="68750">MDAFQSAAAKMSNETRNLLLIDDNTPTAEILRLVDEAIERPYQASPQVLKMLRNTFVPVSRLPPEILCSIFVILKEDKIPFSILPDLTWIKPTTHVCRHWREVAIASPNLWADPPVTNPSWTKLMLQRSKDTPLIIESDTFPSFRALGMIFEHSQRIKALKLRMKTMQMWNKVQKILPESLPQLESLQLSLSSGLGDVFSSKDVLSDAPNLRQMKLSDFDFNWNTHSRLLCGLTHLELRHIYPNSRLTWNLLVDVLQGLPDLEVLSFESSLPLKRNNMSNFWPQIHFASLRELSVDADSKAVETLFSFITFPPTTQTAVESYSADQPHSKAFSVSLARCAQIYSNLPSNSCFHTLVLCNANKDIRGFRLKLLGDELDDREALICSRTIPAHLEVGLTWRGNNSDPTTFEKVMNHVFSCGLPLHSVKRVILPELMLRLNPQILADTIGQLNQVCSVITSGDEGEIFIEALKLDLSTPGGDSLKPTYFANLSSILLHEAEFMILDIDDDGMAFSPLDSLHRCLAQRSRHGVKLEKLVFFCCQSFFQTEVDLFEEVVGCVECIDQEVFGSNYSDSDPDMSEEEADGSGDSDETINASTLTLPRMERSSLFYSI</sequence>
<dbReference type="InterPro" id="IPR032675">
    <property type="entry name" value="LRR_dom_sf"/>
</dbReference>
<evidence type="ECO:0000256" key="1">
    <source>
        <dbReference type="SAM" id="MobiDB-lite"/>
    </source>
</evidence>
<dbReference type="AlphaFoldDB" id="A0A9P6CUQ0"/>
<organism evidence="2 3">
    <name type="scientific">Pholiota conissans</name>
    <dbReference type="NCBI Taxonomy" id="109636"/>
    <lineage>
        <taxon>Eukaryota</taxon>
        <taxon>Fungi</taxon>
        <taxon>Dikarya</taxon>
        <taxon>Basidiomycota</taxon>
        <taxon>Agaricomycotina</taxon>
        <taxon>Agaricomycetes</taxon>
        <taxon>Agaricomycetidae</taxon>
        <taxon>Agaricales</taxon>
        <taxon>Agaricineae</taxon>
        <taxon>Strophariaceae</taxon>
        <taxon>Pholiota</taxon>
    </lineage>
</organism>
<dbReference type="Proteomes" id="UP000807469">
    <property type="component" value="Unassembled WGS sequence"/>
</dbReference>
<feature type="compositionally biased region" description="Acidic residues" evidence="1">
    <location>
        <begin position="572"/>
        <end position="589"/>
    </location>
</feature>
<name>A0A9P6CUQ0_9AGAR</name>
<dbReference type="OrthoDB" id="2856616at2759"/>